<dbReference type="RefSeq" id="WP_141422039.1">
    <property type="nucleotide sequence ID" value="NZ_VIAR01000009.1"/>
</dbReference>
<reference evidence="2 3" key="1">
    <citation type="submission" date="2019-06" db="EMBL/GenBank/DDBJ databases">
        <title>Flavibacter putida gen. nov., sp. nov., a novel marine bacterium of the family Flavobacteriaceae isolated from coastal seawater.</title>
        <authorList>
            <person name="Feng X."/>
        </authorList>
    </citation>
    <scope>NUCLEOTIDE SEQUENCE [LARGE SCALE GENOMIC DNA]</scope>
    <source>
        <strain evidence="2 3">PLHSN227</strain>
    </source>
</reference>
<dbReference type="EMBL" id="VIAR01000009">
    <property type="protein sequence ID" value="TQD37664.1"/>
    <property type="molecule type" value="Genomic_DNA"/>
</dbReference>
<dbReference type="SUPFAM" id="SSF51905">
    <property type="entry name" value="FAD/NAD(P)-binding domain"/>
    <property type="match status" value="2"/>
</dbReference>
<dbReference type="PANTHER" id="PTHR43539:SF78">
    <property type="entry name" value="FLAVIN-CONTAINING MONOOXYGENASE"/>
    <property type="match status" value="1"/>
</dbReference>
<dbReference type="PRINTS" id="PR00469">
    <property type="entry name" value="PNDRDTASEII"/>
</dbReference>
<dbReference type="PANTHER" id="PTHR43539">
    <property type="entry name" value="FLAVIN-BINDING MONOOXYGENASE-LIKE PROTEIN (AFU_ORTHOLOGUE AFUA_4G09220)"/>
    <property type="match status" value="1"/>
</dbReference>
<comment type="caution">
    <text evidence="2">The sequence shown here is derived from an EMBL/GenBank/DDBJ whole genome shotgun (WGS) entry which is preliminary data.</text>
</comment>
<sequence length="350" mass="39817">MLDFVIVGAAQAGLSMAYFLKQKKLDFLVVDKEEEIGASWLNRWDSLKLFTPTEFNHLEGMQFPAPKGHYPNKYEVADYFKKYAAKFDFPIQLNTLITRIEKENEHFTLYAEDRSIQAKNVIIATGPFHIPYTPPFAKLIDKSIFQVHSNYYKNPEQLQDGPTMVVGDGDSGFQILDEVSKDNRKTYFSGETDITTLPQEFLGKTLWWWFSKTGFLSYSKHGFIGKHISQNRQPVIGVDVKGILNRENVIAVGRSTDAHGTKIETEKQTITDLKNIVWATGYRPNFSWIKGLELTGEGYPKHKRGISSMKGLYFIGLPWLHTRGSATLGGIKKDAAYLSKKIEEKESLLV</sequence>
<keyword evidence="3" id="KW-1185">Reference proteome</keyword>
<dbReference type="Gene3D" id="3.50.50.60">
    <property type="entry name" value="FAD/NAD(P)-binding domain"/>
    <property type="match status" value="1"/>
</dbReference>
<evidence type="ECO:0000313" key="2">
    <source>
        <dbReference type="EMBL" id="TQD37664.1"/>
    </source>
</evidence>
<dbReference type="Proteomes" id="UP000317169">
    <property type="component" value="Unassembled WGS sequence"/>
</dbReference>
<accession>A0A507ZN49</accession>
<dbReference type="InterPro" id="IPR036188">
    <property type="entry name" value="FAD/NAD-bd_sf"/>
</dbReference>
<gene>
    <name evidence="2" type="ORF">FKR84_09330</name>
</gene>
<dbReference type="Pfam" id="PF13738">
    <property type="entry name" value="Pyr_redox_3"/>
    <property type="match status" value="1"/>
</dbReference>
<dbReference type="AlphaFoldDB" id="A0A507ZN49"/>
<organism evidence="2 3">
    <name type="scientific">Haloflavibacter putidus</name>
    <dbReference type="NCBI Taxonomy" id="2576776"/>
    <lineage>
        <taxon>Bacteria</taxon>
        <taxon>Pseudomonadati</taxon>
        <taxon>Bacteroidota</taxon>
        <taxon>Flavobacteriia</taxon>
        <taxon>Flavobacteriales</taxon>
        <taxon>Flavobacteriaceae</taxon>
        <taxon>Haloflavibacter</taxon>
    </lineage>
</organism>
<keyword evidence="1" id="KW-0560">Oxidoreductase</keyword>
<dbReference type="GO" id="GO:0050660">
    <property type="term" value="F:flavin adenine dinucleotide binding"/>
    <property type="evidence" value="ECO:0007669"/>
    <property type="project" value="TreeGrafter"/>
</dbReference>
<proteinExistence type="predicted"/>
<evidence type="ECO:0000313" key="3">
    <source>
        <dbReference type="Proteomes" id="UP000317169"/>
    </source>
</evidence>
<dbReference type="InterPro" id="IPR050982">
    <property type="entry name" value="Auxin_biosynth/cation_transpt"/>
</dbReference>
<protein>
    <submittedName>
        <fullName evidence="2">Potassium transporter Trk</fullName>
    </submittedName>
</protein>
<dbReference type="GO" id="GO:0004497">
    <property type="term" value="F:monooxygenase activity"/>
    <property type="evidence" value="ECO:0007669"/>
    <property type="project" value="TreeGrafter"/>
</dbReference>
<dbReference type="PRINTS" id="PR00368">
    <property type="entry name" value="FADPNR"/>
</dbReference>
<evidence type="ECO:0000256" key="1">
    <source>
        <dbReference type="ARBA" id="ARBA00023002"/>
    </source>
</evidence>
<name>A0A507ZN49_9FLAO</name>
<dbReference type="OrthoDB" id="9778740at2"/>